<reference evidence="3 4" key="1">
    <citation type="submission" date="2018-08" db="EMBL/GenBank/DDBJ databases">
        <title>A genome reference for cultivated species of the human gut microbiota.</title>
        <authorList>
            <person name="Zou Y."/>
            <person name="Xue W."/>
            <person name="Luo G."/>
        </authorList>
    </citation>
    <scope>NUCLEOTIDE SEQUENCE [LARGE SCALE GENOMIC DNA]</scope>
    <source>
        <strain evidence="3 4">AF25-30LB</strain>
    </source>
</reference>
<reference evidence="2 5" key="2">
    <citation type="journal article" date="2019" name="Nat. Med.">
        <title>A library of human gut bacterial isolates paired with longitudinal multiomics data enables mechanistic microbiome research.</title>
        <authorList>
            <person name="Poyet M."/>
            <person name="Groussin M."/>
            <person name="Gibbons S.M."/>
            <person name="Avila-Pacheco J."/>
            <person name="Jiang X."/>
            <person name="Kearney S.M."/>
            <person name="Perrotta A.R."/>
            <person name="Berdy B."/>
            <person name="Zhao S."/>
            <person name="Lieberman T.D."/>
            <person name="Swanson P.K."/>
            <person name="Smith M."/>
            <person name="Roesemann S."/>
            <person name="Alexander J.E."/>
            <person name="Rich S.A."/>
            <person name="Livny J."/>
            <person name="Vlamakis H."/>
            <person name="Clish C."/>
            <person name="Bullock K."/>
            <person name="Deik A."/>
            <person name="Scott J."/>
            <person name="Pierce K.A."/>
            <person name="Xavier R.J."/>
            <person name="Alm E.J."/>
        </authorList>
    </citation>
    <scope>NUCLEOTIDE SEQUENCE [LARGE SCALE GENOMIC DNA]</scope>
    <source>
        <strain evidence="2 5">BIOML-A98</strain>
    </source>
</reference>
<dbReference type="Proteomes" id="UP000266497">
    <property type="component" value="Unassembled WGS sequence"/>
</dbReference>
<evidence type="ECO:0000313" key="3">
    <source>
        <dbReference type="EMBL" id="RGR38395.1"/>
    </source>
</evidence>
<dbReference type="Proteomes" id="UP000462015">
    <property type="component" value="Unassembled WGS sequence"/>
</dbReference>
<proteinExistence type="predicted"/>
<gene>
    <name evidence="3" type="ORF">DWY53_12515</name>
    <name evidence="2" type="ORF">GAY12_14475</name>
</gene>
<dbReference type="EMBL" id="QRUD01000033">
    <property type="protein sequence ID" value="RGR38395.1"/>
    <property type="molecule type" value="Genomic_DNA"/>
</dbReference>
<evidence type="ECO:0000256" key="1">
    <source>
        <dbReference type="SAM" id="MobiDB-lite"/>
    </source>
</evidence>
<evidence type="ECO:0000313" key="2">
    <source>
        <dbReference type="EMBL" id="KAB6633275.1"/>
    </source>
</evidence>
<dbReference type="EMBL" id="WDAL01000029">
    <property type="protein sequence ID" value="KAB6633275.1"/>
    <property type="molecule type" value="Genomic_DNA"/>
</dbReference>
<comment type="caution">
    <text evidence="3">The sequence shown here is derived from an EMBL/GenBank/DDBJ whole genome shotgun (WGS) entry which is preliminary data.</text>
</comment>
<evidence type="ECO:0000313" key="4">
    <source>
        <dbReference type="Proteomes" id="UP000266497"/>
    </source>
</evidence>
<dbReference type="AlphaFoldDB" id="A0A395ULW7"/>
<feature type="region of interest" description="Disordered" evidence="1">
    <location>
        <begin position="54"/>
        <end position="76"/>
    </location>
</feature>
<protein>
    <submittedName>
        <fullName evidence="3">Uncharacterized protein</fullName>
    </submittedName>
</protein>
<accession>A0A395ULW7</accession>
<name>A0A395ULW7_PHOVU</name>
<sequence>MLCTRLWGKARTMAHLPQVSIKPTCCPCSNLHHLSFCNRQCRLSVFIASPHTISGTSQDLSARDIHSPYGSRAAMG</sequence>
<organism evidence="3 4">
    <name type="scientific">Phocaeicola vulgatus</name>
    <name type="common">Bacteroides vulgatus</name>
    <dbReference type="NCBI Taxonomy" id="821"/>
    <lineage>
        <taxon>Bacteria</taxon>
        <taxon>Pseudomonadati</taxon>
        <taxon>Bacteroidota</taxon>
        <taxon>Bacteroidia</taxon>
        <taxon>Bacteroidales</taxon>
        <taxon>Bacteroidaceae</taxon>
        <taxon>Phocaeicola</taxon>
    </lineage>
</organism>
<evidence type="ECO:0000313" key="5">
    <source>
        <dbReference type="Proteomes" id="UP000462015"/>
    </source>
</evidence>